<dbReference type="RefSeq" id="XP_033430230.1">
    <property type="nucleotide sequence ID" value="XM_033568235.1"/>
</dbReference>
<dbReference type="GeneID" id="54326260"/>
<accession>A0A5M9N1N5</accession>
<evidence type="ECO:0000313" key="1">
    <source>
        <dbReference type="EMBL" id="KAA8650869.1"/>
    </source>
</evidence>
<evidence type="ECO:0000313" key="2">
    <source>
        <dbReference type="Proteomes" id="UP000324241"/>
    </source>
</evidence>
<name>A0A5M9N1N5_9EURO</name>
<reference evidence="1 2" key="1">
    <citation type="submission" date="2019-08" db="EMBL/GenBank/DDBJ databases">
        <title>The genome sequence of a newly discovered highly antifungal drug resistant Aspergillus species, Aspergillus tanneri NIH 1004.</title>
        <authorList>
            <person name="Mounaud S."/>
            <person name="Singh I."/>
            <person name="Joardar V."/>
            <person name="Pakala S."/>
            <person name="Pakala S."/>
            <person name="Venepally P."/>
            <person name="Chung J.K."/>
            <person name="Losada L."/>
            <person name="Nierman W.C."/>
        </authorList>
    </citation>
    <scope>NUCLEOTIDE SEQUENCE [LARGE SCALE GENOMIC DNA]</scope>
    <source>
        <strain evidence="1 2">NIH1004</strain>
    </source>
</reference>
<dbReference type="EMBL" id="QUQM01000001">
    <property type="protein sequence ID" value="KAA8650869.1"/>
    <property type="molecule type" value="Genomic_DNA"/>
</dbReference>
<proteinExistence type="predicted"/>
<dbReference type="Proteomes" id="UP000324241">
    <property type="component" value="Unassembled WGS sequence"/>
</dbReference>
<comment type="caution">
    <text evidence="1">The sequence shown here is derived from an EMBL/GenBank/DDBJ whole genome shotgun (WGS) entry which is preliminary data.</text>
</comment>
<dbReference type="AlphaFoldDB" id="A0A5M9N1N5"/>
<protein>
    <submittedName>
        <fullName evidence="1">Uncharacterized protein</fullName>
    </submittedName>
</protein>
<organism evidence="1 2">
    <name type="scientific">Aspergillus tanneri</name>
    <dbReference type="NCBI Taxonomy" id="1220188"/>
    <lineage>
        <taxon>Eukaryota</taxon>
        <taxon>Fungi</taxon>
        <taxon>Dikarya</taxon>
        <taxon>Ascomycota</taxon>
        <taxon>Pezizomycotina</taxon>
        <taxon>Eurotiomycetes</taxon>
        <taxon>Eurotiomycetidae</taxon>
        <taxon>Eurotiales</taxon>
        <taxon>Aspergillaceae</taxon>
        <taxon>Aspergillus</taxon>
        <taxon>Aspergillus subgen. Circumdati</taxon>
    </lineage>
</organism>
<gene>
    <name evidence="1" type="ORF">ATNIH1004_003558</name>
</gene>
<sequence>MLQTFSVPLNLPPKLMHYNAEIFPSVDMAETGAENMPESEHVNGGDAGKIIAVLPSMESPPEVSRNAAALIWTSETDNRLSTPSTTADLQTASLSFQRRLGLNYTPQRDIQQLSIGPNGS</sequence>